<protein>
    <submittedName>
        <fullName evidence="1">Putative secreted protein</fullName>
    </submittedName>
</protein>
<proteinExistence type="predicted"/>
<accession>A0A6B0U4H7</accession>
<sequence length="73" mass="7843">MAVTMLAACALNPPTLPAMAEPIKFFVMFTSTKAWVFVLRTSFTTLAGIVASQTTLFPRPSIQFSAAGFLSVQ</sequence>
<name>A0A6B0U4H7_IXORI</name>
<dbReference type="AlphaFoldDB" id="A0A6B0U4H7"/>
<evidence type="ECO:0000313" key="1">
    <source>
        <dbReference type="EMBL" id="MXU83106.1"/>
    </source>
</evidence>
<reference evidence="1" key="1">
    <citation type="submission" date="2019-12" db="EMBL/GenBank/DDBJ databases">
        <title>An insight into the sialome of adult female Ixodes ricinus ticks feeding for 6 days.</title>
        <authorList>
            <person name="Perner J."/>
            <person name="Ribeiro J.M.C."/>
        </authorList>
    </citation>
    <scope>NUCLEOTIDE SEQUENCE</scope>
    <source>
        <strain evidence="1">Semi-engorged</strain>
        <tissue evidence="1">Salivary glands</tissue>
    </source>
</reference>
<organism evidence="1">
    <name type="scientific">Ixodes ricinus</name>
    <name type="common">Common tick</name>
    <name type="synonym">Acarus ricinus</name>
    <dbReference type="NCBI Taxonomy" id="34613"/>
    <lineage>
        <taxon>Eukaryota</taxon>
        <taxon>Metazoa</taxon>
        <taxon>Ecdysozoa</taxon>
        <taxon>Arthropoda</taxon>
        <taxon>Chelicerata</taxon>
        <taxon>Arachnida</taxon>
        <taxon>Acari</taxon>
        <taxon>Parasitiformes</taxon>
        <taxon>Ixodida</taxon>
        <taxon>Ixodoidea</taxon>
        <taxon>Ixodidae</taxon>
        <taxon>Ixodinae</taxon>
        <taxon>Ixodes</taxon>
    </lineage>
</organism>
<dbReference type="EMBL" id="GIFC01001023">
    <property type="protein sequence ID" value="MXU83106.1"/>
    <property type="molecule type" value="Transcribed_RNA"/>
</dbReference>